<comment type="subunit">
    <text evidence="11">Adaptor protein complex 2 (AP-2) is a heterotetramer composed of two large adaptins (alpha-type and beta-type subunits), a medium adaptin (mu-type subunit) and a small adaptin (sigma-type subunit).</text>
</comment>
<dbReference type="OMA" id="PVLMHRY"/>
<evidence type="ECO:0000256" key="11">
    <source>
        <dbReference type="PIRNR" id="PIRNR037091"/>
    </source>
</evidence>
<feature type="domain" description="Clathrin adaptor alpha/beta/gamma-adaptin appendage Ig-like subdomain" evidence="14">
    <location>
        <begin position="709"/>
        <end position="822"/>
    </location>
</feature>
<evidence type="ECO:0000256" key="4">
    <source>
        <dbReference type="ARBA" id="ARBA00022475"/>
    </source>
</evidence>
<dbReference type="KEGG" id="clec:106669204"/>
<dbReference type="Pfam" id="PF02296">
    <property type="entry name" value="Alpha_adaptin_C"/>
    <property type="match status" value="1"/>
</dbReference>
<dbReference type="InterPro" id="IPR011989">
    <property type="entry name" value="ARM-like"/>
</dbReference>
<dbReference type="SUPFAM" id="SSF48371">
    <property type="entry name" value="ARM repeat"/>
    <property type="match status" value="1"/>
</dbReference>
<comment type="subcellular location">
    <subcellularLocation>
        <location evidence="2">Cell membrane</location>
        <topology evidence="2">Peripheral membrane protein</topology>
        <orientation evidence="2">Cytoplasmic side</orientation>
    </subcellularLocation>
    <subcellularLocation>
        <location evidence="1">Membrane</location>
        <location evidence="1">Coated pit</location>
        <topology evidence="1">Peripheral membrane protein</topology>
        <orientation evidence="1">Cytoplasmic side</orientation>
    </subcellularLocation>
</comment>
<evidence type="ECO:0000256" key="6">
    <source>
        <dbReference type="ARBA" id="ARBA00022927"/>
    </source>
</evidence>
<name>A0A8I6RX74_CIMLE</name>
<comment type="similarity">
    <text evidence="11">Belongs to the adaptor complexes large subunit family.</text>
</comment>
<feature type="compositionally biased region" description="Polar residues" evidence="13">
    <location>
        <begin position="635"/>
        <end position="644"/>
    </location>
</feature>
<evidence type="ECO:0000256" key="13">
    <source>
        <dbReference type="SAM" id="MobiDB-lite"/>
    </source>
</evidence>
<dbReference type="FunFam" id="2.60.40.1230:FF:000003">
    <property type="entry name" value="AP-2 complex subunit alpha"/>
    <property type="match status" value="1"/>
</dbReference>
<organism evidence="15 16">
    <name type="scientific">Cimex lectularius</name>
    <name type="common">Bed bug</name>
    <name type="synonym">Acanthia lectularia</name>
    <dbReference type="NCBI Taxonomy" id="79782"/>
    <lineage>
        <taxon>Eukaryota</taxon>
        <taxon>Metazoa</taxon>
        <taxon>Ecdysozoa</taxon>
        <taxon>Arthropoda</taxon>
        <taxon>Hexapoda</taxon>
        <taxon>Insecta</taxon>
        <taxon>Pterygota</taxon>
        <taxon>Neoptera</taxon>
        <taxon>Paraneoptera</taxon>
        <taxon>Hemiptera</taxon>
        <taxon>Heteroptera</taxon>
        <taxon>Panheteroptera</taxon>
        <taxon>Cimicomorpha</taxon>
        <taxon>Cimicidae</taxon>
        <taxon>Cimex</taxon>
    </lineage>
</organism>
<dbReference type="EnsemblMetazoa" id="XM_014398522.2">
    <property type="protein sequence ID" value="XP_014254008.1"/>
    <property type="gene ID" value="LOC106669204"/>
</dbReference>
<keyword evidence="8 11" id="KW-0168">Coated pit</keyword>
<dbReference type="PIRSF" id="PIRSF037091">
    <property type="entry name" value="AP2_complex_alpha"/>
    <property type="match status" value="1"/>
</dbReference>
<evidence type="ECO:0000256" key="10">
    <source>
        <dbReference type="ARBA" id="ARBA00068769"/>
    </source>
</evidence>
<dbReference type="InterPro" id="IPR016024">
    <property type="entry name" value="ARM-type_fold"/>
</dbReference>
<dbReference type="EnsemblMetazoa" id="XM_014398521.2">
    <property type="protein sequence ID" value="XP_014254007.1"/>
    <property type="gene ID" value="LOC106669204"/>
</dbReference>
<dbReference type="GeneID" id="106669204"/>
<dbReference type="Proteomes" id="UP000494040">
    <property type="component" value="Unassembled WGS sequence"/>
</dbReference>
<dbReference type="FunFam" id="1.25.10.10:FF:000020">
    <property type="entry name" value="AP-2 complex subunit alpha"/>
    <property type="match status" value="1"/>
</dbReference>
<keyword evidence="4" id="KW-1003">Cell membrane</keyword>
<dbReference type="SUPFAM" id="SSF49348">
    <property type="entry name" value="Clathrin adaptor appendage domain"/>
    <property type="match status" value="1"/>
</dbReference>
<evidence type="ECO:0000256" key="7">
    <source>
        <dbReference type="ARBA" id="ARBA00023136"/>
    </source>
</evidence>
<keyword evidence="6 11" id="KW-0653">Protein transport</keyword>
<dbReference type="SUPFAM" id="SSF55711">
    <property type="entry name" value="Subdomain of clathrin and coatomer appendage domain"/>
    <property type="match status" value="1"/>
</dbReference>
<evidence type="ECO:0000256" key="1">
    <source>
        <dbReference type="ARBA" id="ARBA00004277"/>
    </source>
</evidence>
<evidence type="ECO:0000259" key="14">
    <source>
        <dbReference type="SMART" id="SM00809"/>
    </source>
</evidence>
<dbReference type="Pfam" id="PF01602">
    <property type="entry name" value="Adaptin_N"/>
    <property type="match status" value="1"/>
</dbReference>
<comment type="subunit">
    <text evidence="9">Adaptor protein complex 2 (AP-2) is a heterotetramer composed of two large adaptins (alpha-type and beta-type subunits), a medium adaptin (mu-type subunit AP50) and a small adaptin (sigma-type subunit AP17).</text>
</comment>
<dbReference type="PANTHER" id="PTHR22780">
    <property type="entry name" value="ADAPTIN, ALPHA/GAMMA/EPSILON"/>
    <property type="match status" value="1"/>
</dbReference>
<evidence type="ECO:0000313" key="16">
    <source>
        <dbReference type="Proteomes" id="UP000494040"/>
    </source>
</evidence>
<dbReference type="InterPro" id="IPR008152">
    <property type="entry name" value="Clathrin_a/b/g-adaptin_app_Ig"/>
</dbReference>
<dbReference type="OrthoDB" id="413467at2759"/>
<feature type="binding site" evidence="12">
    <location>
        <begin position="10"/>
        <end position="11"/>
    </location>
    <ligand>
        <name>a 1,2-diacyl-sn-glycero-3-phospho-(1D-myo-inositol-3,4,5-trisphosphate)</name>
        <dbReference type="ChEBI" id="CHEBI:57836"/>
    </ligand>
</feature>
<evidence type="ECO:0000256" key="3">
    <source>
        <dbReference type="ARBA" id="ARBA00022448"/>
    </source>
</evidence>
<keyword evidence="16" id="KW-1185">Reference proteome</keyword>
<evidence type="ECO:0000256" key="2">
    <source>
        <dbReference type="ARBA" id="ARBA00004413"/>
    </source>
</evidence>
<feature type="binding site" evidence="12">
    <location>
        <begin position="56"/>
        <end position="60"/>
    </location>
    <ligand>
        <name>a 1,2-diacyl-sn-glycero-3-phospho-(1D-myo-inositol-3,4,5-trisphosphate)</name>
        <dbReference type="ChEBI" id="CHEBI:57836"/>
    </ligand>
</feature>
<dbReference type="RefSeq" id="XP_014254008.1">
    <property type="nucleotide sequence ID" value="XM_014398522.2"/>
</dbReference>
<evidence type="ECO:0000313" key="15">
    <source>
        <dbReference type="EnsemblMetazoa" id="XP_014254008.1"/>
    </source>
</evidence>
<dbReference type="SMART" id="SM00809">
    <property type="entry name" value="Alpha_adaptinC2"/>
    <property type="match status" value="1"/>
</dbReference>
<evidence type="ECO:0000256" key="9">
    <source>
        <dbReference type="ARBA" id="ARBA00062716"/>
    </source>
</evidence>
<dbReference type="GO" id="GO:0035615">
    <property type="term" value="F:clathrin adaptor activity"/>
    <property type="evidence" value="ECO:0007669"/>
    <property type="project" value="InterPro"/>
</dbReference>
<dbReference type="AlphaFoldDB" id="A0A8I6RX74"/>
<accession>A0A8I6RX74</accession>
<dbReference type="Pfam" id="PF02883">
    <property type="entry name" value="Alpha_adaptinC2"/>
    <property type="match status" value="1"/>
</dbReference>
<sequence>MPAVRGDGMRGLAVFISDIRNCKSKEAEVKRINKELANIRSKFKGDKTLDGYQKKKYVCKLLFIFLLGHDIDFGHMEAVNLLSSNKYSEKQIGYLFISVLVNTNSDLIKLIIQSIKNDLASRNPIHVNLAMQCIANIGSKEMAEAFGYDIPKLLVSGDTMDVVKQSAALCLLRLFRTSQEIIPGGEWTSRIVHLLNDQHLGVVTAAASLIDALVKRNPDEYKGCISLAVSRLSRIVTSSYTDLQDYTYYFVPAPWLSVKLLRLLQNYTPPEDPGVRGRLNECLETILNKAQEPPKSKKVQHSNAKNAVLFEAISLIIHNDSEPNLLVRACNQLGQFLSNRETNLRYLALESMCLLATSEFSHEAVKKHQEVVILSMKMEKDVSVRQQAVDLLYAMCDRSNAEEIVQEMLNYLETADYSIREEMVLKVAILAEKYATDYTWYVDVILNLIRIAGDYVSEEVWYRVIQIVINRDDVQGYAAKTVFEALQAPACHENMVKVGGYILGEFGNLIAGDQRSAPIVQFHLLHSKYHLCSPMTRALLLSSYVKFVNLFPEVKSVVQEVFKQHSNLRSADAELQQRASEYLQLSIIASTDVLATVLEEMPSFPERESSILAVLKKKKPGRVPENEIRPALAHSSVTSSETTNNHAANLQAQSTNNIATDLLGLSTPPAPTSIGILLDVLGDIGSNTTTNGGTQQSNVSQSQNTYNPKKFVCRNNGVLFENDLIQIGVKCEFRQNLGRLGLFYGNKTTFPLQNFSASLLNPNEWVSKLSLQIKPVEPLLEAGAQIQQMVNVECVEDYTDAPQMTIMFIYNNVPQKLIVKLPIFINKFFEPTEMNGESFFARWKNLGGNAQKSQRIFRATQGMDLTATRTKLMGFGMQLLDGIDPNPDNFVCAGIVHTRTQQIGCLLRLEPNKQAQMYRLTVRSSKEAVSQEVYDLLCDQF</sequence>
<dbReference type="GO" id="GO:0072583">
    <property type="term" value="P:clathrin-dependent endocytosis"/>
    <property type="evidence" value="ECO:0007669"/>
    <property type="project" value="InterPro"/>
</dbReference>
<evidence type="ECO:0000256" key="5">
    <source>
        <dbReference type="ARBA" id="ARBA00022583"/>
    </source>
</evidence>
<dbReference type="InterPro" id="IPR050840">
    <property type="entry name" value="Adaptor_Complx_Large_Subunit"/>
</dbReference>
<feature type="binding site" evidence="12">
    <location>
        <position position="52"/>
    </location>
    <ligand>
        <name>a 1,2-diacyl-sn-glycero-3-phospho-(1D-myo-inositol-3,4,5-trisphosphate)</name>
        <dbReference type="ChEBI" id="CHEBI:57836"/>
    </ligand>
</feature>
<evidence type="ECO:0000256" key="12">
    <source>
        <dbReference type="PIRSR" id="PIRSR037091-1"/>
    </source>
</evidence>
<keyword evidence="7 11" id="KW-0472">Membrane</keyword>
<dbReference type="Gene3D" id="1.25.10.10">
    <property type="entry name" value="Leucine-rich Repeat Variant"/>
    <property type="match status" value="1"/>
</dbReference>
<comment type="function">
    <text evidence="11">Adaptins are components of the adapter complexes which link clathrin to receptors in coated vesicles.</text>
</comment>
<feature type="binding site" evidence="12">
    <location>
        <position position="42"/>
    </location>
    <ligand>
        <name>a 1,2-diacyl-sn-glycero-3-phospho-(1D-myo-inositol-3,4,5-trisphosphate)</name>
        <dbReference type="ChEBI" id="CHEBI:57836"/>
    </ligand>
</feature>
<dbReference type="GO" id="GO:0006886">
    <property type="term" value="P:intracellular protein transport"/>
    <property type="evidence" value="ECO:0007669"/>
    <property type="project" value="UniProtKB-UniRule"/>
</dbReference>
<dbReference type="Gene3D" id="2.60.40.1230">
    <property type="match status" value="1"/>
</dbReference>
<dbReference type="GO" id="GO:0030122">
    <property type="term" value="C:AP-2 adaptor complex"/>
    <property type="evidence" value="ECO:0007669"/>
    <property type="project" value="InterPro"/>
</dbReference>
<evidence type="ECO:0000256" key="8">
    <source>
        <dbReference type="ARBA" id="ARBA00023176"/>
    </source>
</evidence>
<keyword evidence="5 11" id="KW-0254">Endocytosis</keyword>
<reference evidence="15" key="1">
    <citation type="submission" date="2022-01" db="UniProtKB">
        <authorList>
            <consortium name="EnsemblMetazoa"/>
        </authorList>
    </citation>
    <scope>IDENTIFICATION</scope>
</reference>
<dbReference type="InterPro" id="IPR003164">
    <property type="entry name" value="Clathrin_a-adaptin_app_sub_C"/>
</dbReference>
<keyword evidence="3 11" id="KW-0813">Transport</keyword>
<dbReference type="InterPro" id="IPR009028">
    <property type="entry name" value="Coatomer/calthrin_app_sub_C"/>
</dbReference>
<dbReference type="CTD" id="33211"/>
<dbReference type="InterPro" id="IPR013041">
    <property type="entry name" value="Clathrin_app_Ig-like_sf"/>
</dbReference>
<dbReference type="FunFam" id="3.30.310.10:FF:000004">
    <property type="entry name" value="AP-2 complex subunit alpha"/>
    <property type="match status" value="1"/>
</dbReference>
<feature type="region of interest" description="Disordered" evidence="13">
    <location>
        <begin position="625"/>
        <end position="644"/>
    </location>
</feature>
<dbReference type="InterPro" id="IPR017104">
    <property type="entry name" value="AP2_complex_asu"/>
</dbReference>
<protein>
    <recommendedName>
        <fullName evidence="10 11">AP-2 complex subunit alpha</fullName>
    </recommendedName>
</protein>
<dbReference type="InterPro" id="IPR002553">
    <property type="entry name" value="Clathrin/coatomer_adapt-like_N"/>
</dbReference>
<dbReference type="RefSeq" id="XP_014254007.1">
    <property type="nucleotide sequence ID" value="XM_014398521.2"/>
</dbReference>
<proteinExistence type="inferred from homology"/>
<dbReference type="InterPro" id="IPR012295">
    <property type="entry name" value="TBP_dom_sf"/>
</dbReference>
<dbReference type="Gene3D" id="3.30.310.10">
    <property type="entry name" value="TATA-Binding Protein"/>
    <property type="match status" value="1"/>
</dbReference>